<dbReference type="RefSeq" id="WP_379893863.1">
    <property type="nucleotide sequence ID" value="NZ_CBCSCT010000098.1"/>
</dbReference>
<accession>A0ABW1IN86</accession>
<dbReference type="InterPro" id="IPR038242">
    <property type="entry name" value="Cmr2_N"/>
</dbReference>
<dbReference type="Gene3D" id="3.30.70.2220">
    <property type="entry name" value="CRISPR-Cas system, Cmr2 subunit, D1 domain, cysteine cluster"/>
    <property type="match status" value="1"/>
</dbReference>
<evidence type="ECO:0000256" key="2">
    <source>
        <dbReference type="ARBA" id="ARBA00023118"/>
    </source>
</evidence>
<dbReference type="EMBL" id="JBHSQV010000113">
    <property type="protein sequence ID" value="MFC5986537.1"/>
    <property type="molecule type" value="Genomic_DNA"/>
</dbReference>
<feature type="domain" description="GGDEF" evidence="3">
    <location>
        <begin position="322"/>
        <end position="456"/>
    </location>
</feature>
<comment type="caution">
    <text evidence="4">The sequence shown here is derived from an EMBL/GenBank/DDBJ whole genome shotgun (WGS) entry which is preliminary data.</text>
</comment>
<dbReference type="NCBIfam" id="TIGR02577">
    <property type="entry name" value="cas_TM1794_Cmr2"/>
    <property type="match status" value="1"/>
</dbReference>
<dbReference type="PROSITE" id="PS50887">
    <property type="entry name" value="GGDEF"/>
    <property type="match status" value="1"/>
</dbReference>
<dbReference type="CDD" id="cd09679">
    <property type="entry name" value="Cas10_III"/>
    <property type="match status" value="1"/>
</dbReference>
<dbReference type="InterPro" id="IPR024615">
    <property type="entry name" value="CRISPR-assoc_Cmr2_N"/>
</dbReference>
<dbReference type="InterPro" id="IPR054767">
    <property type="entry name" value="Cas10-Cmr2_palm2"/>
</dbReference>
<organism evidence="4 5">
    <name type="scientific">Marinicrinis lubricantis</name>
    <dbReference type="NCBI Taxonomy" id="2086470"/>
    <lineage>
        <taxon>Bacteria</taxon>
        <taxon>Bacillati</taxon>
        <taxon>Bacillota</taxon>
        <taxon>Bacilli</taxon>
        <taxon>Bacillales</taxon>
        <taxon>Paenibacillaceae</taxon>
    </lineage>
</organism>
<evidence type="ECO:0000313" key="4">
    <source>
        <dbReference type="EMBL" id="MFC5986537.1"/>
    </source>
</evidence>
<dbReference type="InterPro" id="IPR043128">
    <property type="entry name" value="Rev_trsase/Diguanyl_cyclase"/>
</dbReference>
<keyword evidence="2" id="KW-0051">Antiviral defense</keyword>
<dbReference type="Pfam" id="PF12469">
    <property type="entry name" value="Cmr2_N"/>
    <property type="match status" value="1"/>
</dbReference>
<dbReference type="Proteomes" id="UP001596250">
    <property type="component" value="Unassembled WGS sequence"/>
</dbReference>
<evidence type="ECO:0000313" key="5">
    <source>
        <dbReference type="Proteomes" id="UP001596250"/>
    </source>
</evidence>
<reference evidence="5" key="1">
    <citation type="journal article" date="2019" name="Int. J. Syst. Evol. Microbiol.">
        <title>The Global Catalogue of Microorganisms (GCM) 10K type strain sequencing project: providing services to taxonomists for standard genome sequencing and annotation.</title>
        <authorList>
            <consortium name="The Broad Institute Genomics Platform"/>
            <consortium name="The Broad Institute Genome Sequencing Center for Infectious Disease"/>
            <person name="Wu L."/>
            <person name="Ma J."/>
        </authorList>
    </citation>
    <scope>NUCLEOTIDE SEQUENCE [LARGE SCALE GENOMIC DNA]</scope>
    <source>
        <strain evidence="5">CCM 8749</strain>
    </source>
</reference>
<dbReference type="Gene3D" id="3.30.70.270">
    <property type="match status" value="1"/>
</dbReference>
<protein>
    <submittedName>
        <fullName evidence="4">Type III-B CRISPR-associated protein Cas10/Cmr2</fullName>
    </submittedName>
</protein>
<sequence length="597" mass="68942">MAVAERKLMLFSIGPVQDFIAQARRTRDLWFGSFLLSRLSRAAAEAFRDRNGKIVYPHIDWETPSDRAKVTNKLLGYVESDCPQQLALEIRTEVARAWKKIADESLEHLRPYVNERLWDRQIKDFIEFYAVWVPLHDLKDYGTALKRAEQLLIARKTLRDFKQNEPARMFGEKKSSLDSGRESVLLPDKHHYLSRFGIKSNETLDAISAVKRLSMYTHDNSHFVSVCDVAFNNFRRRLQMDEKLQSQVEDYISKLRGIDPVFGKLNLGGDGQFRLFYESRIEEFVDEQANPPMQGDKKRKVIVQAIKELEALYRRISLRPTPYYAFLLCDGDRMGESLNELSTFEQYGEFTERLSRFAVRAEDIISSCEGRLVYSGGDDVMAYLPIDKCLEAAANLQQSFGRIMKEAVPKGGRRPTLSIGIAVVHMMEILGDVRQLAAEAERMAKQERNSLAIVYRKRNGGNQMQVRLSFDELPVERLQRIQQWYRDQLFSFSFAYELRGLYEEYRRLNSGSLWLSDHEQASRLFEKELKRLAIHKKPDHLTAEAVQNKLVAPMIEMFRGKGVPLERLRVLAEQFIIAVNLEKAGAINETIAENSSS</sequence>
<keyword evidence="5" id="KW-1185">Reference proteome</keyword>
<dbReference type="Pfam" id="PF22335">
    <property type="entry name" value="Cas10-Cmr2_palm2"/>
    <property type="match status" value="1"/>
</dbReference>
<gene>
    <name evidence="4" type="primary">cas10</name>
    <name evidence="4" type="ORF">ACFPXP_08870</name>
</gene>
<keyword evidence="1" id="KW-0547">Nucleotide-binding</keyword>
<proteinExistence type="predicted"/>
<name>A0ABW1IN86_9BACL</name>
<evidence type="ECO:0000259" key="3">
    <source>
        <dbReference type="PROSITE" id="PS50887"/>
    </source>
</evidence>
<dbReference type="InterPro" id="IPR000160">
    <property type="entry name" value="GGDEF_dom"/>
</dbReference>
<dbReference type="InterPro" id="IPR013407">
    <property type="entry name" value="CRISPR-assoc_prot_Cmr2"/>
</dbReference>
<evidence type="ECO:0000256" key="1">
    <source>
        <dbReference type="ARBA" id="ARBA00022741"/>
    </source>
</evidence>